<feature type="domain" description="Mucin binding" evidence="3">
    <location>
        <begin position="1180"/>
        <end position="1263"/>
    </location>
</feature>
<feature type="domain" description="Mucin binding" evidence="3">
    <location>
        <begin position="1458"/>
        <end position="1533"/>
    </location>
</feature>
<gene>
    <name evidence="5" type="ORF">QX99_01305</name>
</gene>
<feature type="compositionally biased region" description="Low complexity" evidence="1">
    <location>
        <begin position="181"/>
        <end position="194"/>
    </location>
</feature>
<feature type="compositionally biased region" description="Low complexity" evidence="1">
    <location>
        <begin position="1673"/>
        <end position="1686"/>
    </location>
</feature>
<dbReference type="PATRIC" id="fig|137591.25.peg.1276"/>
<feature type="domain" description="Mucin binding" evidence="3">
    <location>
        <begin position="1747"/>
        <end position="1820"/>
    </location>
</feature>
<feature type="domain" description="Mub B2-like" evidence="4">
    <location>
        <begin position="1275"/>
        <end position="1367"/>
    </location>
</feature>
<name>A0A0D1LWK6_9LACO</name>
<keyword evidence="2" id="KW-0732">Signal</keyword>
<feature type="compositionally biased region" description="Polar residues" evidence="1">
    <location>
        <begin position="83"/>
        <end position="104"/>
    </location>
</feature>
<dbReference type="EMBL" id="JWHU01000023">
    <property type="protein sequence ID" value="KIU20261.1"/>
    <property type="molecule type" value="Genomic_DNA"/>
</dbReference>
<feature type="domain" description="Mucin binding" evidence="3">
    <location>
        <begin position="2421"/>
        <end position="2494"/>
    </location>
</feature>
<feature type="region of interest" description="Disordered" evidence="1">
    <location>
        <begin position="2499"/>
        <end position="2552"/>
    </location>
</feature>
<evidence type="ECO:0000256" key="2">
    <source>
        <dbReference type="SAM" id="SignalP"/>
    </source>
</evidence>
<proteinExistence type="predicted"/>
<feature type="compositionally biased region" description="Polar residues" evidence="1">
    <location>
        <begin position="297"/>
        <end position="319"/>
    </location>
</feature>
<feature type="compositionally biased region" description="Low complexity" evidence="1">
    <location>
        <begin position="236"/>
        <end position="249"/>
    </location>
</feature>
<feature type="region of interest" description="Disordered" evidence="1">
    <location>
        <begin position="2163"/>
        <end position="2224"/>
    </location>
</feature>
<feature type="region of interest" description="Disordered" evidence="1">
    <location>
        <begin position="1992"/>
        <end position="2075"/>
    </location>
</feature>
<evidence type="ECO:0000313" key="6">
    <source>
        <dbReference type="Proteomes" id="UP000032287"/>
    </source>
</evidence>
<dbReference type="InterPro" id="IPR041495">
    <property type="entry name" value="Mub_B2"/>
</dbReference>
<evidence type="ECO:0000259" key="4">
    <source>
        <dbReference type="Pfam" id="PF17966"/>
    </source>
</evidence>
<feature type="domain" description="Mucin binding" evidence="3">
    <location>
        <begin position="2088"/>
        <end position="2156"/>
    </location>
</feature>
<feature type="compositionally biased region" description="Polar residues" evidence="1">
    <location>
        <begin position="1394"/>
        <end position="1403"/>
    </location>
</feature>
<dbReference type="Pfam" id="PF17965">
    <property type="entry name" value="MucBP_2"/>
    <property type="match status" value="5"/>
</dbReference>
<evidence type="ECO:0000259" key="3">
    <source>
        <dbReference type="Pfam" id="PF17965"/>
    </source>
</evidence>
<feature type="compositionally biased region" description="Low complexity" evidence="1">
    <location>
        <begin position="1992"/>
        <end position="2004"/>
    </location>
</feature>
<dbReference type="Gene3D" id="3.10.20.470">
    <property type="match status" value="5"/>
</dbReference>
<protein>
    <submittedName>
        <fullName evidence="5">MucBP domain protein</fullName>
    </submittedName>
</protein>
<feature type="region of interest" description="Disordered" evidence="1">
    <location>
        <begin position="2329"/>
        <end position="2410"/>
    </location>
</feature>
<organism evidence="5 6">
    <name type="scientific">Weissella cibaria</name>
    <dbReference type="NCBI Taxonomy" id="137591"/>
    <lineage>
        <taxon>Bacteria</taxon>
        <taxon>Bacillati</taxon>
        <taxon>Bacillota</taxon>
        <taxon>Bacilli</taxon>
        <taxon>Lactobacillales</taxon>
        <taxon>Lactobacillaceae</taxon>
        <taxon>Weissella</taxon>
    </lineage>
</organism>
<dbReference type="Pfam" id="PF17966">
    <property type="entry name" value="Muc_B2"/>
    <property type="match status" value="5"/>
</dbReference>
<feature type="region of interest" description="Disordered" evidence="1">
    <location>
        <begin position="1375"/>
        <end position="1408"/>
    </location>
</feature>
<feature type="domain" description="Mub B2-like" evidence="4">
    <location>
        <begin position="2223"/>
        <end position="2320"/>
    </location>
</feature>
<feature type="compositionally biased region" description="Low complexity" evidence="1">
    <location>
        <begin position="2187"/>
        <end position="2200"/>
    </location>
</feature>
<feature type="compositionally biased region" description="Polar residues" evidence="1">
    <location>
        <begin position="206"/>
        <end position="224"/>
    </location>
</feature>
<comment type="caution">
    <text evidence="5">The sequence shown here is derived from an EMBL/GenBank/DDBJ whole genome shotgun (WGS) entry which is preliminary data.</text>
</comment>
<accession>A0A0D1LWK6</accession>
<feature type="region of interest" description="Disordered" evidence="1">
    <location>
        <begin position="1827"/>
        <end position="1882"/>
    </location>
</feature>
<feature type="compositionally biased region" description="Low complexity" evidence="1">
    <location>
        <begin position="266"/>
        <end position="278"/>
    </location>
</feature>
<feature type="compositionally biased region" description="Polar residues" evidence="1">
    <location>
        <begin position="1655"/>
        <end position="1665"/>
    </location>
</feature>
<feature type="compositionally biased region" description="Low complexity" evidence="1">
    <location>
        <begin position="286"/>
        <end position="296"/>
    </location>
</feature>
<feature type="region of interest" description="Disordered" evidence="1">
    <location>
        <begin position="1655"/>
        <end position="1736"/>
    </location>
</feature>
<dbReference type="Gene3D" id="2.60.40.4300">
    <property type="match status" value="5"/>
</dbReference>
<evidence type="ECO:0000256" key="1">
    <source>
        <dbReference type="SAM" id="MobiDB-lite"/>
    </source>
</evidence>
<feature type="compositionally biased region" description="Low complexity" evidence="1">
    <location>
        <begin position="2361"/>
        <end position="2370"/>
    </location>
</feature>
<dbReference type="Proteomes" id="UP000032287">
    <property type="component" value="Unassembled WGS sequence"/>
</dbReference>
<keyword evidence="6" id="KW-1185">Reference proteome</keyword>
<feature type="chain" id="PRO_5002233087" evidence="2">
    <location>
        <begin position="41"/>
        <end position="2623"/>
    </location>
</feature>
<feature type="compositionally biased region" description="Low complexity" evidence="1">
    <location>
        <begin position="121"/>
        <end position="172"/>
    </location>
</feature>
<reference evidence="5 6" key="1">
    <citation type="journal article" date="2015" name="Microbiology (Mosc.)">
        <title>Genomics of the Weissella cibaria species with an examination of its metabolic traits.</title>
        <authorList>
            <person name="Lynch K.M."/>
            <person name="Lucid A."/>
            <person name="Arendt E.K."/>
            <person name="Sleator R.D."/>
            <person name="Lucey B."/>
            <person name="Coffey A."/>
        </authorList>
    </citation>
    <scope>NUCLEOTIDE SEQUENCE [LARGE SCALE GENOMIC DNA]</scope>
    <source>
        <strain evidence="5 6">MG1</strain>
    </source>
</reference>
<feature type="domain" description="Mub B2-like" evidence="4">
    <location>
        <begin position="1548"/>
        <end position="1650"/>
    </location>
</feature>
<dbReference type="RefSeq" id="WP_080774801.1">
    <property type="nucleotide sequence ID" value="NZ_JALOCT010000005.1"/>
</dbReference>
<feature type="signal peptide" evidence="2">
    <location>
        <begin position="1"/>
        <end position="40"/>
    </location>
</feature>
<feature type="domain" description="Mub B2-like" evidence="4">
    <location>
        <begin position="2560"/>
        <end position="2622"/>
    </location>
</feature>
<dbReference type="InterPro" id="IPR041558">
    <property type="entry name" value="MucBP_2"/>
</dbReference>
<evidence type="ECO:0000313" key="5">
    <source>
        <dbReference type="EMBL" id="KIU20261.1"/>
    </source>
</evidence>
<feature type="region of interest" description="Disordered" evidence="1">
    <location>
        <begin position="34"/>
        <end position="319"/>
    </location>
</feature>
<sequence precursor="true">MAIENTTYKKKKNKQWLRYGTTSLIVAMGLGAGATGQAMAAEEPTTTDIDPTSTKTDEDDSQATDSDNRDVDGDGLDDETGQPIPTNPSDPTMVNGSGTTSNPTDGEETTVVAETPADPIVVPVEETAAAEASTDVTADTSTPATTESTTMTPTTVTEVGATAEQAPTTETESVPETGLASTESSSSTPSVATTMADAEDQPAENAATTTPESAQSDTALTTEGSAAETADSEYVTETTPPADTTATDTEIQDDTTTDTVTDEQSNTDTTADTTSTTNDNDDVKAASEVSSEAPSATTVLSESASEPNATVLGETSTQEATVLTDEYVPTTEPEGVTVSVDTTIPVPNKESFTGSEYGLSSTVTVTYADKYLWINLPAVYNLNSIDMDALKAYAVRNRMIISFLQDGEQAKNTTTGLTDAQQATFDLFNKDAFNLMPATEVTNDDGTIIVYWPDSTEASTTFDSVDHDDIRIWAETNGLGWVVASEAWRRTDSGQVPPTGDQVLDTSNADLPAIIRNDANLLRTYFPIQYFLSASDKKQYVIFLARENRTYDPWGQTTKPGETLMIAEINSSGIIGRTYLTNGQTINLNGTTITDRFSAGSGDYYIGNYYTSTSTTLQSWTMQGITTKSTLADANYYYAIDNGDGTYTKTDIRIPVNESAGAGGDAKTTTLTGGSGGSFPDEYIITSDVLAGYQLVPSLTYASGQMSSSTSGTGTATKQTVRGKFMTNVYDQMSKSGANMYRTVLDPNNPFNLALVRAYGFDLSKVPVGAVVDKYVNSSGGYTVTIAWPVVDANGNETGKTSIIWDTGSNTIRFDTSASGGAATNPVKHYTIPTSPLTFYLQTNTTTGATSVVAATSVPTTAGYTFAKITGDIYKTTTGTLTFSDKDAFGNANILVATPDWLDEDRNGSIDGGSFTGFKNGGYGDKQNSFTIIGKFNVSGVNFYYVAAPQMATVGLKTAEKQADGTYKLVDTARTNTDGISNYANKTSGQKDSALQGVTGAVIGVARTGSTANDWSKINTKVPGYTYIGYTYNGGALQSVQKTDGTYAMPFENSNTKYNATASTSLSNGVITDSSADGIVLYYAIDSQQAQIKFVMADGTTAPANINLTGKTGGALTQDVASSIPAGYHIDTTKTTTTGSPAMTLSGTTVSGTYDATNNNLSATDASLQTMTITLVADTQTVKVRYIDVNGSTKETGWTAADGTEITDWVQTVTGDTGKTYTNVPWGMSTTGYVIVAQDAGTRSGTFDSDTNTDQTYYVYLKHNTTDVVGGKDGNAKWTVRATVRYFYEDDTTAAAANVRTTQFTATVTYDAVTGEALSETWDAESYTFSDVTSPVIQGYIADLSATGSATVTYTSGNVGFRVTYKALGAWTPSFPDTTPDNPPSDITYPNDPNDPTQPDRSNPSVPVVPYVPGYTPEGPNGPLTPVNPNDPSGGYIPPDVPTDPTADTTIVYHANEQTVTVNYIYVADDGTRTTVKTESFTGNSNAAYTHELWDYENNPDQSYVLVSKDAGAESGSFDADDDETQVFNVILAIGTESVPGGKDDDPNQSDYTKTITRTIHYVDQDGNQMVDANGNLVPDSVIRHTFTATVTYKVDSNVPVSVEWPNDAATFEGVKSPVITGYVADVTQVDADNIDHNDTDMTYTVTYKPMGSWTPSFPPNTENVPSDPIQYPNDPNNPTDNQTPHDPAEPGDPVIPYVPGYTPEGPDGTPLTPVDPDNPSASYWPPETPTDKPGDDTVIHYVANDQAARITYIDDDTGLELAVDTIAGESSDTSTYTTADRIKSYEAQGYTLVSNDFPEDEFQFDRDDATEQKFEVHLKRTVLVITPDDPRTPSDPIFTPGEPVDPSDPSSPTYPAEPGTPGEPIDPANPSGPTWPETPTYPVGLTAEDLNQTVNLTVNYVYEDGTTVAHDPHTDAVHFTRTATLDTVTGEVTYSDWVAVNDDDLLDTYKSPVIDGYYADKAYSTAVTVAAEDGDVTETVTYKKLRQWVPSFPATTPSAPTDPIDYPNNPSDPTVPTDPAENPSEPGTPENPTLPYVPGYTPAGPDGEPLTPADPSNPSSGYLPPNPTNPGEDTVITYVPADQVGSVTYVDTTTGTTLSVDPLAGKSDEPGTYTTADRIKQYEAMGYVLVTDGYPTGFTFDSDTTKSQDFTVTLKQVTVVVTPDDPKNPSDPIFTPGEPLDPSDPSSPTYPEEPGTPGEPIDPNNPSGPTWPATPTYPAGVTTSDLNKTVTRTVTYVYEDGSEAATTVTDNVVFERTATVNAVTGAVTYGEWTAVGDDVDWQQVDSPMIVGYMADKASVEFVDVTGATESTSVVVTYTAVGQWVPHFPPGTEDVPSDPINYPNNPDDPTNPADPGPDNPADPGTTDNPTLPYVPGFTPQGPDGQPLEPVNPSNPSEGYWPPVIPDDPKQSQDITYTANEQTARIVFIDDTTGTTLATDDIDGVSDEKSTYTTADRLATYYAQGYTLVSDEYPADFAFDRVDGNVETFEVHLKHAAITVTPDDPKNPSTPIYTPGDPVDPSDPDSPTYPAEPGTPGEPIDPDNPSGPTWPAVPTYPAGVTTTDLKETVNRTITYVDEAGNTVFDDATDKVSFTRTATVDAVTGEVTYGEWVATGNDTTFDAVN</sequence>
<feature type="domain" description="Mub B2-like" evidence="4">
    <location>
        <begin position="1887"/>
        <end position="1985"/>
    </location>
</feature>